<accession>A0A9E7H2V2</accession>
<evidence type="ECO:0000256" key="1">
    <source>
        <dbReference type="SAM" id="MobiDB-lite"/>
    </source>
</evidence>
<dbReference type="PANTHER" id="PTHR48475:SF2">
    <property type="entry name" value="RIBONUCLEASE H"/>
    <property type="match status" value="1"/>
</dbReference>
<dbReference type="SUPFAM" id="SSF56672">
    <property type="entry name" value="DNA/RNA polymerases"/>
    <property type="match status" value="1"/>
</dbReference>
<feature type="region of interest" description="Disordered" evidence="1">
    <location>
        <begin position="1"/>
        <end position="59"/>
    </location>
</feature>
<dbReference type="GO" id="GO:0003676">
    <property type="term" value="F:nucleic acid binding"/>
    <property type="evidence" value="ECO:0007669"/>
    <property type="project" value="InterPro"/>
</dbReference>
<dbReference type="InterPro" id="IPR036397">
    <property type="entry name" value="RNaseH_sf"/>
</dbReference>
<organism evidence="3 4">
    <name type="scientific">Musa troglodytarum</name>
    <name type="common">fe'i banana</name>
    <dbReference type="NCBI Taxonomy" id="320322"/>
    <lineage>
        <taxon>Eukaryota</taxon>
        <taxon>Viridiplantae</taxon>
        <taxon>Streptophyta</taxon>
        <taxon>Embryophyta</taxon>
        <taxon>Tracheophyta</taxon>
        <taxon>Spermatophyta</taxon>
        <taxon>Magnoliopsida</taxon>
        <taxon>Liliopsida</taxon>
        <taxon>Zingiberales</taxon>
        <taxon>Musaceae</taxon>
        <taxon>Musa</taxon>
    </lineage>
</organism>
<feature type="region of interest" description="Disordered" evidence="1">
    <location>
        <begin position="648"/>
        <end position="681"/>
    </location>
</feature>
<dbReference type="OrthoDB" id="779804at2759"/>
<protein>
    <submittedName>
        <fullName evidence="3">Retrotransposon protein</fullName>
    </submittedName>
</protein>
<keyword evidence="4" id="KW-1185">Reference proteome</keyword>
<dbReference type="Proteomes" id="UP001055439">
    <property type="component" value="Chromosome 8"/>
</dbReference>
<evidence type="ECO:0000313" key="3">
    <source>
        <dbReference type="EMBL" id="URE23743.1"/>
    </source>
</evidence>
<dbReference type="SUPFAM" id="SSF53098">
    <property type="entry name" value="Ribonuclease H-like"/>
    <property type="match status" value="1"/>
</dbReference>
<dbReference type="Pfam" id="PF00078">
    <property type="entry name" value="RVT_1"/>
    <property type="match status" value="1"/>
</dbReference>
<dbReference type="InterPro" id="IPR012337">
    <property type="entry name" value="RNaseH-like_sf"/>
</dbReference>
<evidence type="ECO:0000259" key="2">
    <source>
        <dbReference type="Pfam" id="PF00078"/>
    </source>
</evidence>
<feature type="compositionally biased region" description="Basic residues" evidence="1">
    <location>
        <begin position="650"/>
        <end position="662"/>
    </location>
</feature>
<sequence>MARESTGEEEEEEEETRRVDRKTGVAGIELRSLGESGLEGSRPWNRSWIHDPHTPPQLLQESTTKEGILRRLEPRESISHATWMYSRLPNGDDIEKEVISVIFKKKKRNKKKKKKEVDFKIKNANRNPVRSSHEPIVATVEAGKHRRTRRHMGRRTPESAARDDKCTRQGFLEMEAEHPEGILSAAGGAVREGQRFGIQLASKSEGGEEETETRNVIRDRIVGLGFGKTGFDLPTKASSEAKGGENRFPPSCLYRHISTNTCPTWDTMSKLPPQPFEATRSKLPPESLGRRCTKRAVLERSKWRHEGIAALYDVALYEHTPIRTKVHNADPGYAYKTLSPCFREGDPLTLASEGPSQDRPDPGLLIGTGPAISIRVAMSVPQHFGCPMTNPGVCPAEGQPAAPIPASGLTFTTQLGGCAPIRTPERYWRLFNDLGLSPHGNAPASSVVSLDAFLNLSRQVQALTGMIQTVVPLIPQLVCLVSPQVPSPSMYVPEPLNDLPDDLATHERLWEEAGERLRGREATPEPSILDLCSANLPLPKPNTVSTDSADNSFKAQLSSRELRKAKGEVGDDAPGASPFTLKIQDKPVPLNFRLPALKAYDGGSDPTEYMALYGTSDALMYRAFPPILRGSTQMCLYLLIQTAREGHTAKTLHGRTPPRRSHSSSCTSPSRPEGYPRPTHPEMLQRANQYVAAKALVAGKREDSKRPWMDFAQATAPRSIPEPSRRRLDRLEPPCSRLPLNASRIEIFLQIQEKGLLREPNPVKATNKDRSKYYRFHRDYGHDTKDCRHLGRFLKKLRESSPRPKGPVEKQIDIIKFHPRNAYARSTITFGVEEAEFSDHDDALVISIRIANAKVKRVMLDLTDSDLSPIATALTGLTGESVGQVEDENGHGHLMVVDLPSTYNMILGHPTLNIIRAVVSTYHRAMKFPTSIGIRMRCYLTVVSTPKRTAPTHPQPMEQLIEIPLKADRPDQVVKVGTTLPEADQVQLIQTEASEVCPKMTASDRMVNKVFKSQLGRNMEVYVDDMIVKSKSTATHLTDLAETFRSLRRFNMCLNPAKCAFGVSSGKFLGFIVHQRGIDANPEKVRAIMEMQSPRLVKKVQCLTGKLAALGRFMSCSRDKCFSFFRALRRVDNFKWTPKCEEAFGKMKTYLEQLPQLTSPCSGEVLGLYLAASEQVVSSVLQIIYYTIHILARPEERYPPIENPKTPTLLLGPYDKSDIRPYAPRMAIKAQVLADFISELTPENSLTAQGTGPLAWALYIDGAGIIFKNPNRELMSTPPTTKPNMRRYCRDYVQNLEAFTDSQLLLARFDPDTLAQLASSRPPGELPKRTEILSAPTLPFSDVNTAEATPNWMEEILHYKERGELPDDPRTVLANVHEGICGEHIRDTQARILLTDATPRHFSLHTTIRQCPSPRTSSAHFPPLWANVNYFTKWVEVEPLAATITDNGTQFNNARFKAYYQSYGIRLKFSSVTNRAILEGLKKRVGEAHGAWVEELPSVLWAFRTTPKMDSGESPFGLVYRTETVLPLEIVFPTLRVESFNEETLELGHRVGLDLLDE</sequence>
<feature type="region of interest" description="Disordered" evidence="1">
    <location>
        <begin position="142"/>
        <end position="165"/>
    </location>
</feature>
<gene>
    <name evidence="3" type="ORF">MUK42_32914</name>
</gene>
<dbReference type="EMBL" id="CP097510">
    <property type="protein sequence ID" value="URE23743.1"/>
    <property type="molecule type" value="Genomic_DNA"/>
</dbReference>
<proteinExistence type="predicted"/>
<evidence type="ECO:0000313" key="4">
    <source>
        <dbReference type="Proteomes" id="UP001055439"/>
    </source>
</evidence>
<dbReference type="InterPro" id="IPR000477">
    <property type="entry name" value="RT_dom"/>
</dbReference>
<reference evidence="3" key="1">
    <citation type="submission" date="2022-05" db="EMBL/GenBank/DDBJ databases">
        <title>The Musa troglodytarum L. genome provides insights into the mechanism of non-climacteric behaviour and enrichment of carotenoids.</title>
        <authorList>
            <person name="Wang J."/>
        </authorList>
    </citation>
    <scope>NUCLEOTIDE SEQUENCE</scope>
    <source>
        <tissue evidence="3">Leaf</tissue>
    </source>
</reference>
<feature type="domain" description="Reverse transcriptase" evidence="2">
    <location>
        <begin position="1003"/>
        <end position="1073"/>
    </location>
</feature>
<dbReference type="PANTHER" id="PTHR48475">
    <property type="entry name" value="RIBONUCLEASE H"/>
    <property type="match status" value="1"/>
</dbReference>
<dbReference type="Gene3D" id="3.30.70.270">
    <property type="match status" value="2"/>
</dbReference>
<name>A0A9E7H2V2_9LILI</name>
<dbReference type="InterPro" id="IPR043128">
    <property type="entry name" value="Rev_trsase/Diguanyl_cyclase"/>
</dbReference>
<dbReference type="Gene3D" id="3.30.420.10">
    <property type="entry name" value="Ribonuclease H-like superfamily/Ribonuclease H"/>
    <property type="match status" value="1"/>
</dbReference>
<feature type="compositionally biased region" description="Low complexity" evidence="1">
    <location>
        <begin position="663"/>
        <end position="672"/>
    </location>
</feature>
<feature type="compositionally biased region" description="Basic residues" evidence="1">
    <location>
        <begin position="144"/>
        <end position="154"/>
    </location>
</feature>
<feature type="compositionally biased region" description="Basic and acidic residues" evidence="1">
    <location>
        <begin position="155"/>
        <end position="165"/>
    </location>
</feature>
<dbReference type="InterPro" id="IPR043502">
    <property type="entry name" value="DNA/RNA_pol_sf"/>
</dbReference>